<evidence type="ECO:0000256" key="5">
    <source>
        <dbReference type="ARBA" id="ARBA00023242"/>
    </source>
</evidence>
<reference evidence="6 7" key="1">
    <citation type="journal article" date="2023" name="G3 (Bethesda)">
        <title>A chromosome-level genome assembly of Zasmidium syzygii isolated from banana leaves.</title>
        <authorList>
            <person name="van Westerhoven A.C."/>
            <person name="Mehrabi R."/>
            <person name="Talebi R."/>
            <person name="Steentjes M.B.F."/>
            <person name="Corcolon B."/>
            <person name="Chong P.A."/>
            <person name="Kema G.H.J."/>
            <person name="Seidl M.F."/>
        </authorList>
    </citation>
    <scope>NUCLEOTIDE SEQUENCE [LARGE SCALE GENOMIC DNA]</scope>
    <source>
        <strain evidence="6 7">P124</strain>
    </source>
</reference>
<gene>
    <name evidence="6" type="ORF">PRZ48_007915</name>
</gene>
<comment type="subcellular location">
    <subcellularLocation>
        <location evidence="1">Nucleus</location>
    </subcellularLocation>
</comment>
<evidence type="ECO:0008006" key="8">
    <source>
        <dbReference type="Google" id="ProtNLM"/>
    </source>
</evidence>
<evidence type="ECO:0000256" key="4">
    <source>
        <dbReference type="ARBA" id="ARBA00023163"/>
    </source>
</evidence>
<evidence type="ECO:0000256" key="3">
    <source>
        <dbReference type="ARBA" id="ARBA00023125"/>
    </source>
</evidence>
<proteinExistence type="predicted"/>
<evidence type="ECO:0000256" key="2">
    <source>
        <dbReference type="ARBA" id="ARBA00023015"/>
    </source>
</evidence>
<dbReference type="Proteomes" id="UP001305779">
    <property type="component" value="Unassembled WGS sequence"/>
</dbReference>
<dbReference type="InterPro" id="IPR051089">
    <property type="entry name" value="prtT"/>
</dbReference>
<organism evidence="6 7">
    <name type="scientific">Zasmidium cellare</name>
    <name type="common">Wine cellar mold</name>
    <name type="synonym">Racodium cellare</name>
    <dbReference type="NCBI Taxonomy" id="395010"/>
    <lineage>
        <taxon>Eukaryota</taxon>
        <taxon>Fungi</taxon>
        <taxon>Dikarya</taxon>
        <taxon>Ascomycota</taxon>
        <taxon>Pezizomycotina</taxon>
        <taxon>Dothideomycetes</taxon>
        <taxon>Dothideomycetidae</taxon>
        <taxon>Mycosphaerellales</taxon>
        <taxon>Mycosphaerellaceae</taxon>
        <taxon>Zasmidium</taxon>
    </lineage>
</organism>
<name>A0ABR0EE01_ZASCE</name>
<sequence length="423" mass="46502">MAASALFMPHAGGLSKRLSNHVKVLVNKVIQCKYKSVEIVLAFMVNLPWMFPGESSTDDETCLYVATATQIAIDLGLHKVLNVDQVNTPDSRPSAGRGESIDARVALAMDGFQLIDPSSQRGRLLLRNRERCWISLSDIADKEDGPLLATATMRRDLDGLFNDVRALCDSSQGIAGDGSLEAQAIQSAIENFFNQWHAEYDSSICTGPDLRLPPYIEILITHTRLSIYGGLINHPTAPLEVRQFFRTAGLSSALNVMRVAIQGESRLLSMPNNTSIMISFAACFALTLSTYVSGNSTLAPSIRELIDQATGVLERIGSVTPHRNGPSILYGRQLRQVLKDRVAAENAVQASEPVSAPSMAPESQLNPVQEPLAWPDTFQFSTMSDMEISQVLNQPGNGFEPYFDGLSWDDFNNFDWLHWPESI</sequence>
<dbReference type="PANTHER" id="PTHR31845">
    <property type="entry name" value="FINGER DOMAIN PROTEIN, PUTATIVE-RELATED"/>
    <property type="match status" value="1"/>
</dbReference>
<dbReference type="CDD" id="cd12148">
    <property type="entry name" value="fungal_TF_MHR"/>
    <property type="match status" value="1"/>
</dbReference>
<dbReference type="EMBL" id="JAXOVC010000006">
    <property type="protein sequence ID" value="KAK4499729.1"/>
    <property type="molecule type" value="Genomic_DNA"/>
</dbReference>
<keyword evidence="2" id="KW-0805">Transcription regulation</keyword>
<evidence type="ECO:0000256" key="1">
    <source>
        <dbReference type="ARBA" id="ARBA00004123"/>
    </source>
</evidence>
<comment type="caution">
    <text evidence="6">The sequence shown here is derived from an EMBL/GenBank/DDBJ whole genome shotgun (WGS) entry which is preliminary data.</text>
</comment>
<keyword evidence="3" id="KW-0238">DNA-binding</keyword>
<protein>
    <recommendedName>
        <fullName evidence="8">Transcription factor domain-containing protein</fullName>
    </recommendedName>
</protein>
<accession>A0ABR0EE01</accession>
<dbReference type="PANTHER" id="PTHR31845:SF17">
    <property type="entry name" value="ZN(II)2CYS6 TRANSCRIPTION FACTOR (EUROFUNG)"/>
    <property type="match status" value="1"/>
</dbReference>
<keyword evidence="7" id="KW-1185">Reference proteome</keyword>
<evidence type="ECO:0000313" key="6">
    <source>
        <dbReference type="EMBL" id="KAK4499729.1"/>
    </source>
</evidence>
<keyword evidence="5" id="KW-0539">Nucleus</keyword>
<evidence type="ECO:0000313" key="7">
    <source>
        <dbReference type="Proteomes" id="UP001305779"/>
    </source>
</evidence>
<keyword evidence="4" id="KW-0804">Transcription</keyword>